<dbReference type="InterPro" id="IPR012677">
    <property type="entry name" value="Nucleotide-bd_a/b_plait_sf"/>
</dbReference>
<dbReference type="Proteomes" id="UP000241107">
    <property type="component" value="Unassembled WGS sequence"/>
</dbReference>
<evidence type="ECO:0000313" key="12">
    <source>
        <dbReference type="Proteomes" id="UP000241107"/>
    </source>
</evidence>
<evidence type="ECO:0000256" key="9">
    <source>
        <dbReference type="PROSITE-ProRule" id="PRU00176"/>
    </source>
</evidence>
<accession>A0A2P7YRU1</accession>
<gene>
    <name evidence="11" type="ORF">C7M61_002620</name>
</gene>
<comment type="catalytic activity">
    <reaction evidence="1">
        <text>[protein]-peptidylproline (omega=180) = [protein]-peptidylproline (omega=0)</text>
        <dbReference type="Rhea" id="RHEA:16237"/>
        <dbReference type="Rhea" id="RHEA-COMP:10747"/>
        <dbReference type="Rhea" id="RHEA-COMP:10748"/>
        <dbReference type="ChEBI" id="CHEBI:83833"/>
        <dbReference type="ChEBI" id="CHEBI:83834"/>
        <dbReference type="EC" id="5.2.1.8"/>
    </reaction>
</comment>
<keyword evidence="7" id="KW-0413">Isomerase</keyword>
<comment type="caution">
    <text evidence="11">The sequence shown here is derived from an EMBL/GenBank/DDBJ whole genome shotgun (WGS) entry which is preliminary data.</text>
</comment>
<feature type="domain" description="RRM" evidence="10">
    <location>
        <begin position="200"/>
        <end position="275"/>
    </location>
</feature>
<dbReference type="PANTHER" id="PTHR45843:SF1">
    <property type="entry name" value="PEPTIDYL-PROLYL CIS-TRANS ISOMERASE-LIKE 4"/>
    <property type="match status" value="1"/>
</dbReference>
<reference evidence="11 12" key="1">
    <citation type="submission" date="2018-03" db="EMBL/GenBank/DDBJ databases">
        <title>Candida pseudohaemulonii genome assembly and annotation.</title>
        <authorList>
            <person name="Munoz J.F."/>
            <person name="Gade L.G."/>
            <person name="Chow N.A."/>
            <person name="Litvintseva A.P."/>
            <person name="Loparev V.N."/>
            <person name="Cuomo C.A."/>
        </authorList>
    </citation>
    <scope>NUCLEOTIDE SEQUENCE [LARGE SCALE GENOMIC DNA]</scope>
    <source>
        <strain evidence="11 12">B12108</strain>
    </source>
</reference>
<dbReference type="OrthoDB" id="2083at2759"/>
<dbReference type="GO" id="GO:0003755">
    <property type="term" value="F:peptidyl-prolyl cis-trans isomerase activity"/>
    <property type="evidence" value="ECO:0007669"/>
    <property type="project" value="UniProtKB-KW"/>
</dbReference>
<dbReference type="InterPro" id="IPR035979">
    <property type="entry name" value="RBD_domain_sf"/>
</dbReference>
<dbReference type="InterPro" id="IPR000504">
    <property type="entry name" value="RRM_dom"/>
</dbReference>
<dbReference type="PANTHER" id="PTHR45843">
    <property type="entry name" value="PEPTIDYL-PROLYL CIS-TRANS ISOMERASE-LIKE 4"/>
    <property type="match status" value="1"/>
</dbReference>
<keyword evidence="8" id="KW-0539">Nucleus</keyword>
<dbReference type="EC" id="5.2.1.8" evidence="5"/>
<dbReference type="PROSITE" id="PS50102">
    <property type="entry name" value="RRM"/>
    <property type="match status" value="1"/>
</dbReference>
<sequence>MSVFLETSRGNLVIDLDKKNARETFLIVALAHLNHWILSDFDYEKDVLLTGQLVDVPETVKAELDKKELEDLSGTKKELAPPGSVEFLGSEDGFQLRILLDSRSSKDVVGKVAEGLDVLDSVNKLDGKLKILHTHVVYDPFLLDLISLGQRKKETDFLAEQIKKLLKAPQAPEDDKASVEALALELLGDLSHYKVKPSPQTLFIAKLNPITTENSLEVIFSRFGAVKKANIMKGKKTPYAFVEFESQESAESAYSQLHDNCTIDGHQVVVDFSQSTSRPGDVGLKEDIFEE</sequence>
<dbReference type="Pfam" id="PF00076">
    <property type="entry name" value="RRM_1"/>
    <property type="match status" value="1"/>
</dbReference>
<evidence type="ECO:0000313" key="11">
    <source>
        <dbReference type="EMBL" id="PSK38682.1"/>
    </source>
</evidence>
<dbReference type="SUPFAM" id="SSF54928">
    <property type="entry name" value="RNA-binding domain, RBD"/>
    <property type="match status" value="1"/>
</dbReference>
<protein>
    <recommendedName>
        <fullName evidence="5">peptidylprolyl isomerase</fullName>
        <ecNumber evidence="5">5.2.1.8</ecNumber>
    </recommendedName>
</protein>
<evidence type="ECO:0000256" key="5">
    <source>
        <dbReference type="ARBA" id="ARBA00013194"/>
    </source>
</evidence>
<organism evidence="11 12">
    <name type="scientific">Candidozyma pseudohaemuli</name>
    <dbReference type="NCBI Taxonomy" id="418784"/>
    <lineage>
        <taxon>Eukaryota</taxon>
        <taxon>Fungi</taxon>
        <taxon>Dikarya</taxon>
        <taxon>Ascomycota</taxon>
        <taxon>Saccharomycotina</taxon>
        <taxon>Pichiomycetes</taxon>
        <taxon>Metschnikowiaceae</taxon>
        <taxon>Candidozyma</taxon>
    </lineage>
</organism>
<keyword evidence="6" id="KW-0697">Rotamase</keyword>
<dbReference type="AlphaFoldDB" id="A0A2P7YRU1"/>
<evidence type="ECO:0000256" key="2">
    <source>
        <dbReference type="ARBA" id="ARBA00002388"/>
    </source>
</evidence>
<dbReference type="GeneID" id="36566009"/>
<evidence type="ECO:0000256" key="7">
    <source>
        <dbReference type="ARBA" id="ARBA00023235"/>
    </source>
</evidence>
<dbReference type="EMBL" id="PYFQ01000005">
    <property type="protein sequence ID" value="PSK38682.1"/>
    <property type="molecule type" value="Genomic_DNA"/>
</dbReference>
<name>A0A2P7YRU1_9ASCO</name>
<dbReference type="RefSeq" id="XP_024713914.1">
    <property type="nucleotide sequence ID" value="XM_024857988.1"/>
</dbReference>
<evidence type="ECO:0000256" key="3">
    <source>
        <dbReference type="ARBA" id="ARBA00004123"/>
    </source>
</evidence>
<evidence type="ECO:0000256" key="6">
    <source>
        <dbReference type="ARBA" id="ARBA00023110"/>
    </source>
</evidence>
<dbReference type="InterPro" id="IPR035542">
    <property type="entry name" value="CRIP"/>
</dbReference>
<evidence type="ECO:0000256" key="1">
    <source>
        <dbReference type="ARBA" id="ARBA00000971"/>
    </source>
</evidence>
<keyword evidence="9" id="KW-0694">RNA-binding</keyword>
<dbReference type="VEuPathDB" id="FungiDB:C7M61_002620"/>
<comment type="subcellular location">
    <subcellularLocation>
        <location evidence="3">Nucleus</location>
    </subcellularLocation>
</comment>
<comment type="similarity">
    <text evidence="4">Belongs to the cyclophilin-type PPIase family. PPIL4 subfamily.</text>
</comment>
<evidence type="ECO:0000256" key="8">
    <source>
        <dbReference type="ARBA" id="ARBA00023242"/>
    </source>
</evidence>
<evidence type="ECO:0000259" key="10">
    <source>
        <dbReference type="PROSITE" id="PS50102"/>
    </source>
</evidence>
<dbReference type="GO" id="GO:0005634">
    <property type="term" value="C:nucleus"/>
    <property type="evidence" value="ECO:0007669"/>
    <property type="project" value="UniProtKB-SubCell"/>
</dbReference>
<proteinExistence type="inferred from homology"/>
<dbReference type="STRING" id="418784.A0A2P7YRU1"/>
<evidence type="ECO:0000256" key="4">
    <source>
        <dbReference type="ARBA" id="ARBA00010739"/>
    </source>
</evidence>
<keyword evidence="12" id="KW-1185">Reference proteome</keyword>
<dbReference type="SMART" id="SM00360">
    <property type="entry name" value="RRM"/>
    <property type="match status" value="1"/>
</dbReference>
<dbReference type="GO" id="GO:0003723">
    <property type="term" value="F:RNA binding"/>
    <property type="evidence" value="ECO:0007669"/>
    <property type="project" value="UniProtKB-UniRule"/>
</dbReference>
<dbReference type="Gene3D" id="3.30.70.330">
    <property type="match status" value="1"/>
</dbReference>
<comment type="function">
    <text evidence="2">PPIases accelerate the folding of proteins. It catalyzes the cis-trans isomerization of proline imidic peptide bonds in oligopeptides.</text>
</comment>